<dbReference type="Gene3D" id="3.30.70.2970">
    <property type="entry name" value="Protein of unknown function (DUF541), domain 2"/>
    <property type="match status" value="1"/>
</dbReference>
<accession>A0A644WA52</accession>
<organism evidence="1">
    <name type="scientific">bioreactor metagenome</name>
    <dbReference type="NCBI Taxonomy" id="1076179"/>
    <lineage>
        <taxon>unclassified sequences</taxon>
        <taxon>metagenomes</taxon>
        <taxon>ecological metagenomes</taxon>
    </lineage>
</organism>
<gene>
    <name evidence="1" type="ORF">SDC9_46611</name>
</gene>
<name>A0A644WA52_9ZZZZ</name>
<dbReference type="AlphaFoldDB" id="A0A644WA52"/>
<dbReference type="InterPro" id="IPR052022">
    <property type="entry name" value="26kDa_periplasmic_antigen"/>
</dbReference>
<protein>
    <submittedName>
        <fullName evidence="1">26 kDa periplasmic immunogenic protein</fullName>
    </submittedName>
</protein>
<dbReference type="EMBL" id="VSSQ01000727">
    <property type="protein sequence ID" value="MPM00387.1"/>
    <property type="molecule type" value="Genomic_DNA"/>
</dbReference>
<dbReference type="GO" id="GO:0006974">
    <property type="term" value="P:DNA damage response"/>
    <property type="evidence" value="ECO:0007669"/>
    <property type="project" value="TreeGrafter"/>
</dbReference>
<sequence length="243" mass="25408">MKKNVLAILLLFAVFALFAFPAAAEDSQTDKVILVSGYGLSTTSPDKVTISFGVQTENPDAAVAQSENAALMAKVVAALKNAGIKDANIQTTGYTIYSYVIGEYNPGKWANGTTVYKVTNTVQIISYDVDKAGSYIDAAVDAGANNVNSLQFGLSDEKLIIERNAAIISAVKSARADADSVSSALGLKISGTGTINVGQSYTPVSYSNAEVMMAKDAAGTRVPTTIESGEIKTTATVSIVYTY</sequence>
<reference evidence="1" key="1">
    <citation type="submission" date="2019-08" db="EMBL/GenBank/DDBJ databases">
        <authorList>
            <person name="Kucharzyk K."/>
            <person name="Murdoch R.W."/>
            <person name="Higgins S."/>
            <person name="Loffler F."/>
        </authorList>
    </citation>
    <scope>NUCLEOTIDE SEQUENCE</scope>
</reference>
<dbReference type="InterPro" id="IPR007497">
    <property type="entry name" value="SIMPL/DUF541"/>
</dbReference>
<comment type="caution">
    <text evidence="1">The sequence shown here is derived from an EMBL/GenBank/DDBJ whole genome shotgun (WGS) entry which is preliminary data.</text>
</comment>
<dbReference type="PANTHER" id="PTHR34387:SF2">
    <property type="entry name" value="SLR1258 PROTEIN"/>
    <property type="match status" value="1"/>
</dbReference>
<evidence type="ECO:0000313" key="1">
    <source>
        <dbReference type="EMBL" id="MPM00387.1"/>
    </source>
</evidence>
<dbReference type="Gene3D" id="3.30.110.170">
    <property type="entry name" value="Protein of unknown function (DUF541), domain 1"/>
    <property type="match status" value="1"/>
</dbReference>
<proteinExistence type="predicted"/>
<dbReference type="PANTHER" id="PTHR34387">
    <property type="entry name" value="SLR1258 PROTEIN"/>
    <property type="match status" value="1"/>
</dbReference>
<dbReference type="Pfam" id="PF04402">
    <property type="entry name" value="SIMPL"/>
    <property type="match status" value="1"/>
</dbReference>